<dbReference type="AlphaFoldDB" id="A0A5J9WDR6"/>
<feature type="signal peptide" evidence="1">
    <location>
        <begin position="1"/>
        <end position="17"/>
    </location>
</feature>
<evidence type="ECO:0000313" key="2">
    <source>
        <dbReference type="EMBL" id="TVU46055.1"/>
    </source>
</evidence>
<evidence type="ECO:0008006" key="4">
    <source>
        <dbReference type="Google" id="ProtNLM"/>
    </source>
</evidence>
<keyword evidence="1" id="KW-0732">Signal</keyword>
<comment type="caution">
    <text evidence="2">The sequence shown here is derived from an EMBL/GenBank/DDBJ whole genome shotgun (WGS) entry which is preliminary data.</text>
</comment>
<protein>
    <recommendedName>
        <fullName evidence="4">Pectinesterase inhibitor domain-containing protein</fullName>
    </recommendedName>
</protein>
<evidence type="ECO:0000256" key="1">
    <source>
        <dbReference type="SAM" id="SignalP"/>
    </source>
</evidence>
<evidence type="ECO:0000313" key="3">
    <source>
        <dbReference type="Proteomes" id="UP000324897"/>
    </source>
</evidence>
<accession>A0A5J9WDR6</accession>
<reference evidence="2 3" key="1">
    <citation type="journal article" date="2019" name="Sci. Rep.">
        <title>A high-quality genome of Eragrostis curvula grass provides insights into Poaceae evolution and supports new strategies to enhance forage quality.</title>
        <authorList>
            <person name="Carballo J."/>
            <person name="Santos B.A.C.M."/>
            <person name="Zappacosta D."/>
            <person name="Garbus I."/>
            <person name="Selva J.P."/>
            <person name="Gallo C.A."/>
            <person name="Diaz A."/>
            <person name="Albertini E."/>
            <person name="Caccamo M."/>
            <person name="Echenique V."/>
        </authorList>
    </citation>
    <scope>NUCLEOTIDE SEQUENCE [LARGE SCALE GENOMIC DNA]</scope>
    <source>
        <strain evidence="3">cv. Victoria</strain>
        <tissue evidence="2">Leaf</tissue>
    </source>
</reference>
<dbReference type="InterPro" id="IPR035513">
    <property type="entry name" value="Invertase/methylesterase_inhib"/>
</dbReference>
<name>A0A5J9WDR6_9POAL</name>
<dbReference type="Gramene" id="TVU46055">
    <property type="protein sequence ID" value="TVU46055"/>
    <property type="gene ID" value="EJB05_05573"/>
</dbReference>
<dbReference type="Gene3D" id="1.20.140.40">
    <property type="entry name" value="Invertase/pectin methylesterase inhibitor family protein"/>
    <property type="match status" value="1"/>
</dbReference>
<sequence>MATVYLQLLAVATYATAATTRKSLMTPAQSSSAEISFLHMSCGATKYPDTCYSVLLPNVTSFHGSLARVARTAATIAVAKQHRFVEDLAHLKLRSTGAGRVADMTLVNDQLLRHGVMQCIDWLHAAGEEALSNQTVKEVIAGCNDVSPYMDMALNLVNAIKF</sequence>
<dbReference type="SUPFAM" id="SSF101148">
    <property type="entry name" value="Plant invertase/pectin methylesterase inhibitor"/>
    <property type="match status" value="1"/>
</dbReference>
<feature type="non-terminal residue" evidence="2">
    <location>
        <position position="1"/>
    </location>
</feature>
<feature type="chain" id="PRO_5023857283" description="Pectinesterase inhibitor domain-containing protein" evidence="1">
    <location>
        <begin position="18"/>
        <end position="162"/>
    </location>
</feature>
<dbReference type="EMBL" id="RWGY01000004">
    <property type="protein sequence ID" value="TVU46055.1"/>
    <property type="molecule type" value="Genomic_DNA"/>
</dbReference>
<organism evidence="2 3">
    <name type="scientific">Eragrostis curvula</name>
    <name type="common">weeping love grass</name>
    <dbReference type="NCBI Taxonomy" id="38414"/>
    <lineage>
        <taxon>Eukaryota</taxon>
        <taxon>Viridiplantae</taxon>
        <taxon>Streptophyta</taxon>
        <taxon>Embryophyta</taxon>
        <taxon>Tracheophyta</taxon>
        <taxon>Spermatophyta</taxon>
        <taxon>Magnoliopsida</taxon>
        <taxon>Liliopsida</taxon>
        <taxon>Poales</taxon>
        <taxon>Poaceae</taxon>
        <taxon>PACMAD clade</taxon>
        <taxon>Chloridoideae</taxon>
        <taxon>Eragrostideae</taxon>
        <taxon>Eragrostidinae</taxon>
        <taxon>Eragrostis</taxon>
    </lineage>
</organism>
<gene>
    <name evidence="2" type="ORF">EJB05_05573</name>
</gene>
<proteinExistence type="predicted"/>
<keyword evidence="3" id="KW-1185">Reference proteome</keyword>
<dbReference type="Proteomes" id="UP000324897">
    <property type="component" value="Chromosome 5"/>
</dbReference>